<dbReference type="OrthoDB" id="285999at2"/>
<evidence type="ECO:0000313" key="4">
    <source>
        <dbReference type="Proteomes" id="UP000317421"/>
    </source>
</evidence>
<protein>
    <recommendedName>
        <fullName evidence="2">Hint domain-containing protein</fullName>
    </recommendedName>
</protein>
<keyword evidence="4" id="KW-1185">Reference proteome</keyword>
<feature type="chain" id="PRO_5023100265" description="Hint domain-containing protein" evidence="1">
    <location>
        <begin position="25"/>
        <end position="600"/>
    </location>
</feature>
<keyword evidence="1" id="KW-0732">Signal</keyword>
<dbReference type="EMBL" id="SJPR01000005">
    <property type="protein sequence ID" value="TWT95301.1"/>
    <property type="molecule type" value="Genomic_DNA"/>
</dbReference>
<dbReference type="RefSeq" id="WP_146446147.1">
    <property type="nucleotide sequence ID" value="NZ_SJPR01000005.1"/>
</dbReference>
<organism evidence="3 4">
    <name type="scientific">Botrimarina colliarenosi</name>
    <dbReference type="NCBI Taxonomy" id="2528001"/>
    <lineage>
        <taxon>Bacteria</taxon>
        <taxon>Pseudomonadati</taxon>
        <taxon>Planctomycetota</taxon>
        <taxon>Planctomycetia</taxon>
        <taxon>Pirellulales</taxon>
        <taxon>Lacipirellulaceae</taxon>
        <taxon>Botrimarina</taxon>
    </lineage>
</organism>
<dbReference type="InterPro" id="IPR003587">
    <property type="entry name" value="Hint_dom_N"/>
</dbReference>
<feature type="signal peptide" evidence="1">
    <location>
        <begin position="1"/>
        <end position="24"/>
    </location>
</feature>
<sequence precursor="true">MRRLVRVLCVSCLPALLLANAALGASTGGDLTADQWHAKAIEATLAGDSEARQAALNAAVKADPDHEPSRGERGEVFTDGQWVTAHYAQYLAADNPDRQEYEERRAALTDTPAAHARLAKWCDRVGLSEEARPHWLAVLHADPDNAAALSALDSVWRGGRLVDGVVAREADNRVAFARRAEKAWESRLRRLERGRGGVEDAALAAFRAEVDEHAALPVERRIAAMGVRNDVSSRRQRAIAESYIEASIDLPSPSITASLCRIATNAADKKIASLATEALESREKFDVMPLLLKNLRAPIESEYQVSSLSTGGIAYEHRLYAEGSEVDQEVNRQHLVRLSMDGVRQLPSIDQQVDVLLNARIDLLRSQQAFAAEAQSVESQVAAYNKAAEATNGRVIETLQQVTGENLGDQPRRWWDYWQRYSGYDVPYERPVAQTYDRTESAVTPLPPPPAPRCECFVAGTPVWTRDGKQAIETLQPGDLVMARDPHRGSLVYRTVIDTTVREPSPMVEVVAGDQTIQTTVGHPFWVVGRGWRMAKQLAEGDVLSTVNGPATVTGVNDYPSSEAFNLVVEGAANYYVGEQGVLVHDNTPRLPAVGLVARR</sequence>
<reference evidence="3 4" key="1">
    <citation type="submission" date="2019-02" db="EMBL/GenBank/DDBJ databases">
        <title>Deep-cultivation of Planctomycetes and their phenomic and genomic characterization uncovers novel biology.</title>
        <authorList>
            <person name="Wiegand S."/>
            <person name="Jogler M."/>
            <person name="Boedeker C."/>
            <person name="Pinto D."/>
            <person name="Vollmers J."/>
            <person name="Rivas-Marin E."/>
            <person name="Kohn T."/>
            <person name="Peeters S.H."/>
            <person name="Heuer A."/>
            <person name="Rast P."/>
            <person name="Oberbeckmann S."/>
            <person name="Bunk B."/>
            <person name="Jeske O."/>
            <person name="Meyerdierks A."/>
            <person name="Storesund J.E."/>
            <person name="Kallscheuer N."/>
            <person name="Luecker S."/>
            <person name="Lage O.M."/>
            <person name="Pohl T."/>
            <person name="Merkel B.J."/>
            <person name="Hornburger P."/>
            <person name="Mueller R.-W."/>
            <person name="Bruemmer F."/>
            <person name="Labrenz M."/>
            <person name="Spormann A.M."/>
            <person name="Op Den Camp H."/>
            <person name="Overmann J."/>
            <person name="Amann R."/>
            <person name="Jetten M.S.M."/>
            <person name="Mascher T."/>
            <person name="Medema M.H."/>
            <person name="Devos D.P."/>
            <person name="Kaster A.-K."/>
            <person name="Ovreas L."/>
            <person name="Rohde M."/>
            <person name="Galperin M.Y."/>
            <person name="Jogler C."/>
        </authorList>
    </citation>
    <scope>NUCLEOTIDE SEQUENCE [LARGE SCALE GENOMIC DNA]</scope>
    <source>
        <strain evidence="3 4">Pla108</strain>
    </source>
</reference>
<feature type="domain" description="Hint" evidence="2">
    <location>
        <begin position="454"/>
        <end position="548"/>
    </location>
</feature>
<evidence type="ECO:0000256" key="1">
    <source>
        <dbReference type="SAM" id="SignalP"/>
    </source>
</evidence>
<dbReference type="CDD" id="cd00081">
    <property type="entry name" value="Hint"/>
    <property type="match status" value="1"/>
</dbReference>
<evidence type="ECO:0000313" key="3">
    <source>
        <dbReference type="EMBL" id="TWT95301.1"/>
    </source>
</evidence>
<evidence type="ECO:0000259" key="2">
    <source>
        <dbReference type="SMART" id="SM00306"/>
    </source>
</evidence>
<dbReference type="Proteomes" id="UP000317421">
    <property type="component" value="Unassembled WGS sequence"/>
</dbReference>
<gene>
    <name evidence="3" type="ORF">Pla108_34460</name>
</gene>
<dbReference type="SMART" id="SM00306">
    <property type="entry name" value="HintN"/>
    <property type="match status" value="1"/>
</dbReference>
<dbReference type="AlphaFoldDB" id="A0A5C6A8E9"/>
<proteinExistence type="predicted"/>
<dbReference type="Pfam" id="PF07591">
    <property type="entry name" value="PT-HINT"/>
    <property type="match status" value="1"/>
</dbReference>
<dbReference type="Gene3D" id="1.25.40.10">
    <property type="entry name" value="Tetratricopeptide repeat domain"/>
    <property type="match status" value="1"/>
</dbReference>
<dbReference type="Gene3D" id="2.170.16.10">
    <property type="entry name" value="Hedgehog/Intein (Hint) domain"/>
    <property type="match status" value="1"/>
</dbReference>
<dbReference type="SUPFAM" id="SSF51294">
    <property type="entry name" value="Hedgehog/intein (Hint) domain"/>
    <property type="match status" value="1"/>
</dbReference>
<accession>A0A5C6A8E9</accession>
<name>A0A5C6A8E9_9BACT</name>
<dbReference type="InterPro" id="IPR036844">
    <property type="entry name" value="Hint_dom_sf"/>
</dbReference>
<comment type="caution">
    <text evidence="3">The sequence shown here is derived from an EMBL/GenBank/DDBJ whole genome shotgun (WGS) entry which is preliminary data.</text>
</comment>
<dbReference type="InterPro" id="IPR011990">
    <property type="entry name" value="TPR-like_helical_dom_sf"/>
</dbReference>